<reference evidence="1 2" key="1">
    <citation type="journal article" date="2011" name="J. Bacteriol.">
        <title>Genome sequence of strain IMCC3088, a proteorhodopsin-containing marine bacterium belonging to the OM60/NOR5 clade.</title>
        <authorList>
            <person name="Jang Y."/>
            <person name="Oh H.M."/>
            <person name="Kang I."/>
            <person name="Lee K."/>
            <person name="Yang S.J."/>
            <person name="Cho J.C."/>
        </authorList>
    </citation>
    <scope>NUCLEOTIDE SEQUENCE [LARGE SCALE GENOMIC DNA]</scope>
    <source>
        <strain evidence="1 2">IMCC3088</strain>
    </source>
</reference>
<dbReference type="SUPFAM" id="SSF82714">
    <property type="entry name" value="Multidrug efflux transporter AcrB TolC docking domain, DN and DC subdomains"/>
    <property type="match status" value="2"/>
</dbReference>
<dbReference type="PANTHER" id="PTHR32063">
    <property type="match status" value="1"/>
</dbReference>
<dbReference type="RefSeq" id="WP_009576479.1">
    <property type="nucleotide sequence ID" value="NZ_AEIG01000067.1"/>
</dbReference>
<comment type="caution">
    <text evidence="1">The sequence shown here is derived from an EMBL/GenBank/DDBJ whole genome shotgun (WGS) entry which is preliminary data.</text>
</comment>
<gene>
    <name evidence="1" type="ORF">IMCC3088_2290</name>
</gene>
<dbReference type="EMBL" id="AEIG01000067">
    <property type="protein sequence ID" value="EGG28997.1"/>
    <property type="molecule type" value="Genomic_DNA"/>
</dbReference>
<dbReference type="Gene3D" id="1.20.1640.10">
    <property type="entry name" value="Multidrug efflux transporter AcrB transmembrane domain"/>
    <property type="match status" value="2"/>
</dbReference>
<dbReference type="GO" id="GO:0042910">
    <property type="term" value="F:xenobiotic transmembrane transporter activity"/>
    <property type="evidence" value="ECO:0007669"/>
    <property type="project" value="TreeGrafter"/>
</dbReference>
<dbReference type="Gene3D" id="3.30.70.1430">
    <property type="entry name" value="Multidrug efflux transporter AcrB pore domain"/>
    <property type="match status" value="2"/>
</dbReference>
<dbReference type="Pfam" id="PF00873">
    <property type="entry name" value="ACR_tran"/>
    <property type="match status" value="1"/>
</dbReference>
<evidence type="ECO:0000313" key="2">
    <source>
        <dbReference type="Proteomes" id="UP000005615"/>
    </source>
</evidence>
<protein>
    <submittedName>
        <fullName evidence="1">Cobalt-zinc-cadmium resistance protein (CzcA)-like protein</fullName>
    </submittedName>
</protein>
<dbReference type="OrthoDB" id="5287122at2"/>
<dbReference type="SUPFAM" id="SSF82693">
    <property type="entry name" value="Multidrug efflux transporter AcrB pore domain, PN1, PN2, PC1 and PC2 subdomains"/>
    <property type="match status" value="2"/>
</dbReference>
<sequence length="1043" mass="113469">MNSIITWFIHNRVAANLLMMILIAAGTLALPQLYLEEFPEVEVDAVSIRIPYLGAAPQEVESAVCIRVEEALEGTEGVDTVRSTAAEGMCSILAELVEGVDRTKVANDIRSKVDAIDSFPAETERPITSEITVTANVLHLVVYGDTTEQGLQALTQTIRDDIAALPGVSQVDMNFNRDFEISIEVPEQNLRQFDLTLEQIGQTVRANSLDLPGGSLDTPSGEILVRTQGQAYRGQEFEDIIVKADRDGRRVNIAEIAKVRDAFVDADMSARFNGAQTMSIMVSRVGKEDTIQIAEAVKAYLAELEPTLPEGMHVQIWKDESADLTDRLEVLVKNARSGLVLVLIVLALFLQFRLALWVAAGIPIALLGTLAVFPGINIAISTMSIMAFILVIGILVDDAIVVGERIFAHEEMGKPRLQAAVDGTTEVSTPVIFGVLTTMATFIPIMNIPGELGGFFVVIGAVVIIALFFSIFESQLILPHHLAHRRMAKPREEKNAWQKFQTRLSDTLDDFAVNTFKPAVRLSVDYRYSTLAVGIAVLTVALGALLSGRILFQFFPAVESTRIYASVVMPEGTPIETTQAVIQRLEDSAQQLKDELDAIPLVEGQDSFSKVYTAVGTKLPKGSIEMGVPIQSNIGEVGIHLNLPSDYKGTPVSVYANRWRELTGTIPDLVEMKISASSFSIGAAIDIELLGRDFIELQSVAEELKAVLASYPGVVDISDTFRSGKQEIKLNLKPEARHYGVTLRDLGAQVRHAFYGYEAQRIQRGKDDLRVMVRYPKEERANFGSIEQMFIRTPDGAEVPFSDVATIEIGQGFTTISRVDGQRVINVTAEVLRDKITPEQVLSEVLGTRLPTILESHPGVSFGLAGEAADRAESISSLGAYALLALLIIYALLAIPLQSYLQPFVIMSVIPFGAIGAIFGHFVMGVDLTFLSILGIVALSGVVVNSSLVLVDYVNRQRASGAPLAEALVSAGVVRFRPILLTSMTTFIGLLPMVFDTNAATHMFVPLAISLAFGVLVGTVITLFLVPSLYHITEDLFGEKQAD</sequence>
<dbReference type="PRINTS" id="PR00702">
    <property type="entry name" value="ACRIFLAVINRP"/>
</dbReference>
<dbReference type="InterPro" id="IPR027463">
    <property type="entry name" value="AcrB_DN_DC_subdom"/>
</dbReference>
<dbReference type="GO" id="GO:0005886">
    <property type="term" value="C:plasma membrane"/>
    <property type="evidence" value="ECO:0007669"/>
    <property type="project" value="TreeGrafter"/>
</dbReference>
<dbReference type="eggNOG" id="COG0841">
    <property type="taxonomic scope" value="Bacteria"/>
</dbReference>
<dbReference type="Gene3D" id="3.30.2090.10">
    <property type="entry name" value="Multidrug efflux transporter AcrB TolC docking domain, DN and DC subdomains"/>
    <property type="match status" value="2"/>
</dbReference>
<dbReference type="Gene3D" id="3.30.70.1440">
    <property type="entry name" value="Multidrug efflux transporter AcrB pore domain"/>
    <property type="match status" value="1"/>
</dbReference>
<dbReference type="SUPFAM" id="SSF82866">
    <property type="entry name" value="Multidrug efflux transporter AcrB transmembrane domain"/>
    <property type="match status" value="2"/>
</dbReference>
<dbReference type="Proteomes" id="UP000005615">
    <property type="component" value="Unassembled WGS sequence"/>
</dbReference>
<dbReference type="InterPro" id="IPR001036">
    <property type="entry name" value="Acrflvin-R"/>
</dbReference>
<evidence type="ECO:0000313" key="1">
    <source>
        <dbReference type="EMBL" id="EGG28997.1"/>
    </source>
</evidence>
<organism evidence="1 2">
    <name type="scientific">Aequoribacter fuscus</name>
    <dbReference type="NCBI Taxonomy" id="2518989"/>
    <lineage>
        <taxon>Bacteria</taxon>
        <taxon>Pseudomonadati</taxon>
        <taxon>Pseudomonadota</taxon>
        <taxon>Gammaproteobacteria</taxon>
        <taxon>Cellvibrionales</taxon>
        <taxon>Halieaceae</taxon>
        <taxon>Aequoribacter</taxon>
    </lineage>
</organism>
<dbReference type="STRING" id="2518989.IMCC3088_2290"/>
<dbReference type="PANTHER" id="PTHR32063:SF33">
    <property type="entry name" value="RND SUPERFAMILY EFFLUX PUMP PERMEASE COMPONENT"/>
    <property type="match status" value="1"/>
</dbReference>
<dbReference type="AlphaFoldDB" id="F3L3U8"/>
<keyword evidence="2" id="KW-1185">Reference proteome</keyword>
<proteinExistence type="predicted"/>
<dbReference type="Gene3D" id="3.30.70.1320">
    <property type="entry name" value="Multidrug efflux transporter AcrB pore domain like"/>
    <property type="match status" value="1"/>
</dbReference>
<accession>F3L3U8</accession>
<name>F3L3U8_9GAMM</name>